<organism evidence="5 6">
    <name type="scientific">Candidatus Mediterraneibacter tabaqchaliae</name>
    <dbReference type="NCBI Taxonomy" id="2838689"/>
    <lineage>
        <taxon>Bacteria</taxon>
        <taxon>Bacillati</taxon>
        <taxon>Bacillota</taxon>
        <taxon>Clostridia</taxon>
        <taxon>Lachnospirales</taxon>
        <taxon>Lachnospiraceae</taxon>
        <taxon>Mediterraneibacter</taxon>
    </lineage>
</organism>
<dbReference type="Pfam" id="PF00754">
    <property type="entry name" value="F5_F8_type_C"/>
    <property type="match status" value="1"/>
</dbReference>
<dbReference type="PROSITE" id="PS50022">
    <property type="entry name" value="FA58C_3"/>
    <property type="match status" value="1"/>
</dbReference>
<dbReference type="Proteomes" id="UP000823897">
    <property type="component" value="Unassembled WGS sequence"/>
</dbReference>
<evidence type="ECO:0000256" key="1">
    <source>
        <dbReference type="ARBA" id="ARBA00023295"/>
    </source>
</evidence>
<dbReference type="PANTHER" id="PTHR12872:SF1">
    <property type="entry name" value="ALPHA-N-ACETYLGLUCOSAMINIDASE"/>
    <property type="match status" value="1"/>
</dbReference>
<feature type="compositionally biased region" description="Basic and acidic residues" evidence="2">
    <location>
        <begin position="495"/>
        <end position="506"/>
    </location>
</feature>
<evidence type="ECO:0000256" key="3">
    <source>
        <dbReference type="SAM" id="Phobius"/>
    </source>
</evidence>
<dbReference type="InterPro" id="IPR024732">
    <property type="entry name" value="NAGLU_C"/>
</dbReference>
<reference evidence="5" key="1">
    <citation type="journal article" date="2021" name="PeerJ">
        <title>Extensive microbial diversity within the chicken gut microbiome revealed by metagenomics and culture.</title>
        <authorList>
            <person name="Gilroy R."/>
            <person name="Ravi A."/>
            <person name="Getino M."/>
            <person name="Pursley I."/>
            <person name="Horton D.L."/>
            <person name="Alikhan N.F."/>
            <person name="Baker D."/>
            <person name="Gharbi K."/>
            <person name="Hall N."/>
            <person name="Watson M."/>
            <person name="Adriaenssens E.M."/>
            <person name="Foster-Nyarko E."/>
            <person name="Jarju S."/>
            <person name="Secka A."/>
            <person name="Antonio M."/>
            <person name="Oren A."/>
            <person name="Chaudhuri R.R."/>
            <person name="La Ragione R."/>
            <person name="Hildebrand F."/>
            <person name="Pallen M.J."/>
        </authorList>
    </citation>
    <scope>NUCLEOTIDE SEQUENCE</scope>
    <source>
        <strain evidence="5">ChiGjej3B3-11674</strain>
    </source>
</reference>
<comment type="caution">
    <text evidence="5">The sequence shown here is derived from an EMBL/GenBank/DDBJ whole genome shotgun (WGS) entry which is preliminary data.</text>
</comment>
<dbReference type="InterPro" id="IPR007781">
    <property type="entry name" value="NAGLU"/>
</dbReference>
<evidence type="ECO:0000313" key="6">
    <source>
        <dbReference type="Proteomes" id="UP000823897"/>
    </source>
</evidence>
<dbReference type="Gene3D" id="1.20.120.670">
    <property type="entry name" value="N-acetyl-b-d-glucoasminidase"/>
    <property type="match status" value="1"/>
</dbReference>
<feature type="transmembrane region" description="Helical" evidence="3">
    <location>
        <begin position="519"/>
        <end position="538"/>
    </location>
</feature>
<reference evidence="5" key="2">
    <citation type="submission" date="2021-04" db="EMBL/GenBank/DDBJ databases">
        <authorList>
            <person name="Gilroy R."/>
        </authorList>
    </citation>
    <scope>NUCLEOTIDE SEQUENCE</scope>
    <source>
        <strain evidence="5">ChiGjej3B3-11674</strain>
    </source>
</reference>
<dbReference type="EMBL" id="DWUV01000078">
    <property type="protein sequence ID" value="HJD33746.1"/>
    <property type="molecule type" value="Genomic_DNA"/>
</dbReference>
<name>A0A9D2U0T0_9FIRM</name>
<sequence>MYDIAELLNQQLQNSQLTYYNNFQDAYREKDLETFNENAEKFPESISLVDQISATQKDELLGNWIGKANERSADYDDFSEDAFEFNAKALITTWGGRNCAKTLGDYAYRQYAGLEENYVKPRWTKYIDTLRQNLENGTSDTISYDTYFNDMWDFILDDQVYTRETTDAKSELARLSEIVMEDYTFHKVDLPVTDDNVAVNASLTSSNGADAGHPLSNLTDNDDDTLWVAINGSTPSSVTVDLGRAYPVYDIQVAFEKAPAVDRRLFIDYKVEAEINGEWVEIGSGATTKEQQIFDHILEDLPGVEKVCVTVTSVDGSLYPAIAEVRVYSSKGIQIADTEKVTKTETEWQIGSEIKTVGELKAVLYAEVDEISVCDGDIVLTDDSLLETGYTVMLKASNVVIENMPIRLSADKQELDEIVAQAGALNENDYTSESWNALSNALAGAKEILEGNPTQEEVDAAVKALQEAIKGLEAVNKGEDPTTPEDPGKPAGGDDTDKPAEKEPDKGQSAVETGDFTDIRLFAGMMFVSLAAVCCLGYRKKHF</sequence>
<dbReference type="SUPFAM" id="SSF49785">
    <property type="entry name" value="Galactose-binding domain-like"/>
    <property type="match status" value="1"/>
</dbReference>
<accession>A0A9D2U0T0</accession>
<keyword evidence="3" id="KW-0812">Transmembrane</keyword>
<evidence type="ECO:0000256" key="2">
    <source>
        <dbReference type="SAM" id="MobiDB-lite"/>
    </source>
</evidence>
<dbReference type="Pfam" id="PF07554">
    <property type="entry name" value="FIVAR"/>
    <property type="match status" value="1"/>
</dbReference>
<keyword evidence="3" id="KW-0472">Membrane</keyword>
<gene>
    <name evidence="5" type="ORF">H9911_04295</name>
</gene>
<dbReference type="AlphaFoldDB" id="A0A9D2U0T0"/>
<evidence type="ECO:0000313" key="5">
    <source>
        <dbReference type="EMBL" id="HJD33746.1"/>
    </source>
</evidence>
<proteinExistence type="predicted"/>
<dbReference type="PANTHER" id="PTHR12872">
    <property type="entry name" value="ALPHA-N-ACETYLGLUCOSAMINIDASE"/>
    <property type="match status" value="1"/>
</dbReference>
<keyword evidence="1" id="KW-0378">Hydrolase</keyword>
<keyword evidence="3" id="KW-1133">Transmembrane helix</keyword>
<dbReference type="Gene3D" id="1.20.1270.90">
    <property type="entry name" value="AF1782-like"/>
    <property type="match status" value="1"/>
</dbReference>
<dbReference type="GO" id="GO:0016798">
    <property type="term" value="F:hydrolase activity, acting on glycosyl bonds"/>
    <property type="evidence" value="ECO:0007669"/>
    <property type="project" value="UniProtKB-KW"/>
</dbReference>
<dbReference type="Gene3D" id="2.60.120.260">
    <property type="entry name" value="Galactose-binding domain-like"/>
    <property type="match status" value="1"/>
</dbReference>
<evidence type="ECO:0000259" key="4">
    <source>
        <dbReference type="PROSITE" id="PS50022"/>
    </source>
</evidence>
<dbReference type="InterPro" id="IPR000421">
    <property type="entry name" value="FA58C"/>
</dbReference>
<feature type="region of interest" description="Disordered" evidence="2">
    <location>
        <begin position="472"/>
        <end position="512"/>
    </location>
</feature>
<protein>
    <submittedName>
        <fullName evidence="5">Alpha-N-acetylglucosaminidase C-terminal domain-containing protein</fullName>
    </submittedName>
</protein>
<dbReference type="InterPro" id="IPR008979">
    <property type="entry name" value="Galactose-bd-like_sf"/>
</dbReference>
<feature type="domain" description="F5/8 type C" evidence="4">
    <location>
        <begin position="185"/>
        <end position="282"/>
    </location>
</feature>
<keyword evidence="1" id="KW-0326">Glycosidase</keyword>
<dbReference type="Pfam" id="PF12972">
    <property type="entry name" value="NAGLU_C"/>
    <property type="match status" value="1"/>
</dbReference>